<evidence type="ECO:0000313" key="9">
    <source>
        <dbReference type="Proteomes" id="UP000231282"/>
    </source>
</evidence>
<keyword evidence="3 5" id="KW-0687">Ribonucleoprotein</keyword>
<dbReference type="EMBL" id="PEZH01000026">
    <property type="protein sequence ID" value="PIS15151.1"/>
    <property type="molecule type" value="Genomic_DNA"/>
</dbReference>
<feature type="compositionally biased region" description="Basic residues" evidence="7">
    <location>
        <begin position="134"/>
        <end position="143"/>
    </location>
</feature>
<dbReference type="Gene3D" id="3.90.1030.10">
    <property type="entry name" value="Ribosomal protein L17"/>
    <property type="match status" value="1"/>
</dbReference>
<feature type="region of interest" description="Disordered" evidence="7">
    <location>
        <begin position="123"/>
        <end position="143"/>
    </location>
</feature>
<dbReference type="Pfam" id="PF01196">
    <property type="entry name" value="Ribosomal_L17"/>
    <property type="match status" value="1"/>
</dbReference>
<comment type="caution">
    <text evidence="8">The sequence shown here is derived from an EMBL/GenBank/DDBJ whole genome shotgun (WGS) entry which is preliminary data.</text>
</comment>
<evidence type="ECO:0000256" key="3">
    <source>
        <dbReference type="ARBA" id="ARBA00023274"/>
    </source>
</evidence>
<organism evidence="8 9">
    <name type="scientific">Candidatus Shapirobacteria bacterium CG09_land_8_20_14_0_10_38_17</name>
    <dbReference type="NCBI Taxonomy" id="1974884"/>
    <lineage>
        <taxon>Bacteria</taxon>
        <taxon>Candidatus Shapironibacteriota</taxon>
    </lineage>
</organism>
<evidence type="ECO:0000313" key="8">
    <source>
        <dbReference type="EMBL" id="PIS15151.1"/>
    </source>
</evidence>
<dbReference type="GO" id="GO:0006412">
    <property type="term" value="P:translation"/>
    <property type="evidence" value="ECO:0007669"/>
    <property type="project" value="InterPro"/>
</dbReference>
<evidence type="ECO:0000256" key="6">
    <source>
        <dbReference type="RuleBase" id="RU000661"/>
    </source>
</evidence>
<evidence type="ECO:0000256" key="5">
    <source>
        <dbReference type="RuleBase" id="RU000660"/>
    </source>
</evidence>
<name>A0A2H0WRA6_9BACT</name>
<evidence type="ECO:0000256" key="4">
    <source>
        <dbReference type="ARBA" id="ARBA00035494"/>
    </source>
</evidence>
<dbReference type="PANTHER" id="PTHR14413:SF16">
    <property type="entry name" value="LARGE RIBOSOMAL SUBUNIT PROTEIN BL17M"/>
    <property type="match status" value="1"/>
</dbReference>
<dbReference type="InterPro" id="IPR000456">
    <property type="entry name" value="Ribosomal_bL17"/>
</dbReference>
<protein>
    <recommendedName>
        <fullName evidence="4 6">50S ribosomal protein L17</fullName>
    </recommendedName>
</protein>
<dbReference type="NCBIfam" id="TIGR00059">
    <property type="entry name" value="L17"/>
    <property type="match status" value="1"/>
</dbReference>
<evidence type="ECO:0000256" key="1">
    <source>
        <dbReference type="ARBA" id="ARBA00008777"/>
    </source>
</evidence>
<dbReference type="Proteomes" id="UP000231282">
    <property type="component" value="Unassembled WGS sequence"/>
</dbReference>
<evidence type="ECO:0000256" key="2">
    <source>
        <dbReference type="ARBA" id="ARBA00022980"/>
    </source>
</evidence>
<dbReference type="AlphaFoldDB" id="A0A2H0WRA6"/>
<dbReference type="SUPFAM" id="SSF64263">
    <property type="entry name" value="Prokaryotic ribosomal protein L17"/>
    <property type="match status" value="1"/>
</dbReference>
<feature type="compositionally biased region" description="Basic and acidic residues" evidence="7">
    <location>
        <begin position="123"/>
        <end position="133"/>
    </location>
</feature>
<gene>
    <name evidence="8" type="ORF">COT63_01580</name>
</gene>
<dbReference type="InterPro" id="IPR036373">
    <property type="entry name" value="Ribosomal_bL17_sf"/>
</dbReference>
<dbReference type="GO" id="GO:0022625">
    <property type="term" value="C:cytosolic large ribosomal subunit"/>
    <property type="evidence" value="ECO:0007669"/>
    <property type="project" value="TreeGrafter"/>
</dbReference>
<comment type="similarity">
    <text evidence="1 5">Belongs to the bacterial ribosomal protein bL17 family.</text>
</comment>
<sequence>MRHRRAGKKLSRSANTRKALFVNLLTTFFENGKVVTTQAKTKAIQGKIDDLINKAKQPNLISRRFIYSFLKTSKGVQKLIKEIASRYPNRKSGYTRLVKIGSRRGDQAMMVKLELIKESEEREAKEESKERVGSKKIKTKKKI</sequence>
<reference evidence="9" key="1">
    <citation type="submission" date="2017-09" db="EMBL/GenBank/DDBJ databases">
        <title>Depth-based differentiation of microbial function through sediment-hosted aquifers and enrichment of novel symbionts in the deep terrestrial subsurface.</title>
        <authorList>
            <person name="Probst A.J."/>
            <person name="Ladd B."/>
            <person name="Jarett J.K."/>
            <person name="Geller-Mcgrath D.E."/>
            <person name="Sieber C.M.K."/>
            <person name="Emerson J.B."/>
            <person name="Anantharaman K."/>
            <person name="Thomas B.C."/>
            <person name="Malmstrom R."/>
            <person name="Stieglmeier M."/>
            <person name="Klingl A."/>
            <person name="Woyke T."/>
            <person name="Ryan C.M."/>
            <person name="Banfield J.F."/>
        </authorList>
    </citation>
    <scope>NUCLEOTIDE SEQUENCE [LARGE SCALE GENOMIC DNA]</scope>
</reference>
<dbReference type="PANTHER" id="PTHR14413">
    <property type="entry name" value="RIBOSOMAL PROTEIN L17"/>
    <property type="match status" value="1"/>
</dbReference>
<evidence type="ECO:0000256" key="7">
    <source>
        <dbReference type="SAM" id="MobiDB-lite"/>
    </source>
</evidence>
<proteinExistence type="inferred from homology"/>
<keyword evidence="2 5" id="KW-0689">Ribosomal protein</keyword>
<accession>A0A2H0WRA6</accession>
<dbReference type="GO" id="GO:0003735">
    <property type="term" value="F:structural constituent of ribosome"/>
    <property type="evidence" value="ECO:0007669"/>
    <property type="project" value="InterPro"/>
</dbReference>